<accession>A0A1H0VV52</accession>
<dbReference type="Gene3D" id="1.10.10.10">
    <property type="entry name" value="Winged helix-like DNA-binding domain superfamily/Winged helix DNA-binding domain"/>
    <property type="match status" value="1"/>
</dbReference>
<dbReference type="Pfam" id="PF00027">
    <property type="entry name" value="cNMP_binding"/>
    <property type="match status" value="1"/>
</dbReference>
<dbReference type="OrthoDB" id="5422810at2"/>
<gene>
    <name evidence="6" type="ORF">SAMN05660330_04266</name>
</gene>
<evidence type="ECO:0000256" key="2">
    <source>
        <dbReference type="ARBA" id="ARBA00023125"/>
    </source>
</evidence>
<dbReference type="GO" id="GO:0006355">
    <property type="term" value="P:regulation of DNA-templated transcription"/>
    <property type="evidence" value="ECO:0007669"/>
    <property type="project" value="InterPro"/>
</dbReference>
<dbReference type="Pfam" id="PF13545">
    <property type="entry name" value="HTH_Crp_2"/>
    <property type="match status" value="1"/>
</dbReference>
<dbReference type="RefSeq" id="WP_092226165.1">
    <property type="nucleotide sequence ID" value="NZ_FNJI01000069.1"/>
</dbReference>
<dbReference type="SUPFAM" id="SSF46785">
    <property type="entry name" value="Winged helix' DNA-binding domain"/>
    <property type="match status" value="1"/>
</dbReference>
<protein>
    <submittedName>
        <fullName evidence="6">cAMP-binding domain of CRP or a regulatory subunit of cAMP-dependent protein kinases</fullName>
    </submittedName>
</protein>
<reference evidence="6 7" key="1">
    <citation type="submission" date="2016-10" db="EMBL/GenBank/DDBJ databases">
        <authorList>
            <person name="de Groot N.N."/>
        </authorList>
    </citation>
    <scope>NUCLEOTIDE SEQUENCE [LARGE SCALE GENOMIC DNA]</scope>
    <source>
        <strain evidence="6 7">DSM 12130</strain>
    </source>
</reference>
<feature type="domain" description="HTH crp-type" evidence="5">
    <location>
        <begin position="152"/>
        <end position="217"/>
    </location>
</feature>
<keyword evidence="1" id="KW-0805">Transcription regulation</keyword>
<evidence type="ECO:0000259" key="5">
    <source>
        <dbReference type="PROSITE" id="PS51063"/>
    </source>
</evidence>
<dbReference type="PROSITE" id="PS51063">
    <property type="entry name" value="HTH_CRP_2"/>
    <property type="match status" value="1"/>
</dbReference>
<dbReference type="CDD" id="cd00038">
    <property type="entry name" value="CAP_ED"/>
    <property type="match status" value="1"/>
</dbReference>
<keyword evidence="2" id="KW-0238">DNA-binding</keyword>
<evidence type="ECO:0000256" key="1">
    <source>
        <dbReference type="ARBA" id="ARBA00023015"/>
    </source>
</evidence>
<evidence type="ECO:0000313" key="7">
    <source>
        <dbReference type="Proteomes" id="UP000199073"/>
    </source>
</evidence>
<keyword evidence="7" id="KW-1185">Reference proteome</keyword>
<keyword evidence="6" id="KW-0418">Kinase</keyword>
<dbReference type="EMBL" id="FNJI01000069">
    <property type="protein sequence ID" value="SDP82462.1"/>
    <property type="molecule type" value="Genomic_DNA"/>
</dbReference>
<dbReference type="SUPFAM" id="SSF51206">
    <property type="entry name" value="cAMP-binding domain-like"/>
    <property type="match status" value="1"/>
</dbReference>
<dbReference type="InterPro" id="IPR012318">
    <property type="entry name" value="HTH_CRP"/>
</dbReference>
<dbReference type="Gene3D" id="2.60.120.10">
    <property type="entry name" value="Jelly Rolls"/>
    <property type="match status" value="1"/>
</dbReference>
<evidence type="ECO:0000313" key="6">
    <source>
        <dbReference type="EMBL" id="SDP82462.1"/>
    </source>
</evidence>
<organism evidence="6 7">
    <name type="scientific">Desulforhopalus singaporensis</name>
    <dbReference type="NCBI Taxonomy" id="91360"/>
    <lineage>
        <taxon>Bacteria</taxon>
        <taxon>Pseudomonadati</taxon>
        <taxon>Thermodesulfobacteriota</taxon>
        <taxon>Desulfobulbia</taxon>
        <taxon>Desulfobulbales</taxon>
        <taxon>Desulfocapsaceae</taxon>
        <taxon>Desulforhopalus</taxon>
    </lineage>
</organism>
<dbReference type="InterPro" id="IPR036390">
    <property type="entry name" value="WH_DNA-bd_sf"/>
</dbReference>
<evidence type="ECO:0000256" key="3">
    <source>
        <dbReference type="ARBA" id="ARBA00023163"/>
    </source>
</evidence>
<dbReference type="STRING" id="91360.SAMN05660330_04266"/>
<dbReference type="InterPro" id="IPR036388">
    <property type="entry name" value="WH-like_DNA-bd_sf"/>
</dbReference>
<sequence>MVGLSIDEKIEFFQGSAFLKGAKPETLADLAKVTREVCYPKGTVIARDGMYAHEVFIVSCGLLRVSAISESGKRITFILAKKGEPYNILSPFMKGPRHFMAEAVKNTRCLQLSGPQYLEFIESHPDILIQIISWIAPALDSAISRIFDQMEKKVECRIMRVLRTLSAKFGSPLFFTNAELAELAGTTTESAIRAMAVLRELRAIETQRGRIWVKDPDLLKKEGEMDIRI</sequence>
<dbReference type="PROSITE" id="PS50042">
    <property type="entry name" value="CNMP_BINDING_3"/>
    <property type="match status" value="1"/>
</dbReference>
<dbReference type="GO" id="GO:0016301">
    <property type="term" value="F:kinase activity"/>
    <property type="evidence" value="ECO:0007669"/>
    <property type="project" value="UniProtKB-KW"/>
</dbReference>
<dbReference type="AlphaFoldDB" id="A0A1H0VV52"/>
<dbReference type="SMART" id="SM00100">
    <property type="entry name" value="cNMP"/>
    <property type="match status" value="1"/>
</dbReference>
<keyword evidence="6" id="KW-0808">Transferase</keyword>
<dbReference type="GO" id="GO:0003677">
    <property type="term" value="F:DNA binding"/>
    <property type="evidence" value="ECO:0007669"/>
    <property type="project" value="UniProtKB-KW"/>
</dbReference>
<proteinExistence type="predicted"/>
<dbReference type="InterPro" id="IPR000595">
    <property type="entry name" value="cNMP-bd_dom"/>
</dbReference>
<evidence type="ECO:0000259" key="4">
    <source>
        <dbReference type="PROSITE" id="PS50042"/>
    </source>
</evidence>
<feature type="domain" description="Cyclic nucleotide-binding" evidence="4">
    <location>
        <begin position="18"/>
        <end position="121"/>
    </location>
</feature>
<dbReference type="InterPro" id="IPR018490">
    <property type="entry name" value="cNMP-bd_dom_sf"/>
</dbReference>
<dbReference type="Proteomes" id="UP000199073">
    <property type="component" value="Unassembled WGS sequence"/>
</dbReference>
<keyword evidence="3" id="KW-0804">Transcription</keyword>
<dbReference type="InterPro" id="IPR014710">
    <property type="entry name" value="RmlC-like_jellyroll"/>
</dbReference>
<name>A0A1H0VV52_9BACT</name>